<evidence type="ECO:0000256" key="1">
    <source>
        <dbReference type="SAM" id="MobiDB-lite"/>
    </source>
</evidence>
<proteinExistence type="predicted"/>
<evidence type="ECO:0000313" key="4">
    <source>
        <dbReference type="Proteomes" id="UP001556367"/>
    </source>
</evidence>
<organism evidence="3 4">
    <name type="scientific">Hohenbuehelia grisea</name>
    <dbReference type="NCBI Taxonomy" id="104357"/>
    <lineage>
        <taxon>Eukaryota</taxon>
        <taxon>Fungi</taxon>
        <taxon>Dikarya</taxon>
        <taxon>Basidiomycota</taxon>
        <taxon>Agaricomycotina</taxon>
        <taxon>Agaricomycetes</taxon>
        <taxon>Agaricomycetidae</taxon>
        <taxon>Agaricales</taxon>
        <taxon>Pleurotineae</taxon>
        <taxon>Pleurotaceae</taxon>
        <taxon>Hohenbuehelia</taxon>
    </lineage>
</organism>
<feature type="compositionally biased region" description="Basic and acidic residues" evidence="1">
    <location>
        <begin position="124"/>
        <end position="164"/>
    </location>
</feature>
<dbReference type="InterPro" id="IPR000156">
    <property type="entry name" value="Ran_bind_dom"/>
</dbReference>
<feature type="domain" description="RanBD1" evidence="2">
    <location>
        <begin position="1"/>
        <end position="112"/>
    </location>
</feature>
<accession>A0ABR3J431</accession>
<evidence type="ECO:0000259" key="2">
    <source>
        <dbReference type="PROSITE" id="PS50196"/>
    </source>
</evidence>
<dbReference type="PANTHER" id="PTHR23138">
    <property type="entry name" value="RAN BINDING PROTEIN"/>
    <property type="match status" value="1"/>
</dbReference>
<dbReference type="Proteomes" id="UP001556367">
    <property type="component" value="Unassembled WGS sequence"/>
</dbReference>
<dbReference type="PROSITE" id="PS50196">
    <property type="entry name" value="RANBD1"/>
    <property type="match status" value="1"/>
</dbReference>
<dbReference type="CDD" id="cd13179">
    <property type="entry name" value="RanBD_RanBP1"/>
    <property type="match status" value="1"/>
</dbReference>
<dbReference type="PANTHER" id="PTHR23138:SF87">
    <property type="entry name" value="E3 SUMO-PROTEIN LIGASE RANBP2"/>
    <property type="match status" value="1"/>
</dbReference>
<dbReference type="EMBL" id="JASNQZ010000012">
    <property type="protein sequence ID" value="KAL0949885.1"/>
    <property type="molecule type" value="Genomic_DNA"/>
</dbReference>
<dbReference type="InterPro" id="IPR011993">
    <property type="entry name" value="PH-like_dom_sf"/>
</dbReference>
<reference evidence="4" key="1">
    <citation type="submission" date="2024-06" db="EMBL/GenBank/DDBJ databases">
        <title>Multi-omics analyses provide insights into the biosynthesis of the anticancer antibiotic pleurotin in Hohenbuehelia grisea.</title>
        <authorList>
            <person name="Weaver J.A."/>
            <person name="Alberti F."/>
        </authorList>
    </citation>
    <scope>NUCLEOTIDE SEQUENCE [LARGE SCALE GENOMIC DNA]</scope>
    <source>
        <strain evidence="4">T-177</strain>
    </source>
</reference>
<dbReference type="InterPro" id="IPR045255">
    <property type="entry name" value="RanBP1-like"/>
</dbReference>
<dbReference type="InterPro" id="IPR045256">
    <property type="entry name" value="RanBP1_RanBD"/>
</dbReference>
<dbReference type="SMART" id="SM00160">
    <property type="entry name" value="RanBD"/>
    <property type="match status" value="1"/>
</dbReference>
<dbReference type="Gene3D" id="2.30.29.30">
    <property type="entry name" value="Pleckstrin-homology domain (PH domain)/Phosphotyrosine-binding domain (PTB)"/>
    <property type="match status" value="1"/>
</dbReference>
<name>A0ABR3J431_9AGAR</name>
<sequence length="164" mass="18149">MRAKLFRFDSTASEWKERGTGDVRLLAHKETKKVRLVMRRDKTLKVCANHALSADMKLQPNIGSDRSWVWKVAADYSETPPSAETLAIRFANPENANEFKKAFESGQETNAAISSGKPAPAPSSEEKEKEPAAEAEAEAEKPKEDAAAPAEEKTEESKEETKTE</sequence>
<protein>
    <recommendedName>
        <fullName evidence="2">RanBD1 domain-containing protein</fullName>
    </recommendedName>
</protein>
<comment type="caution">
    <text evidence="3">The sequence shown here is derived from an EMBL/GenBank/DDBJ whole genome shotgun (WGS) entry which is preliminary data.</text>
</comment>
<evidence type="ECO:0000313" key="3">
    <source>
        <dbReference type="EMBL" id="KAL0949885.1"/>
    </source>
</evidence>
<dbReference type="SUPFAM" id="SSF50729">
    <property type="entry name" value="PH domain-like"/>
    <property type="match status" value="1"/>
</dbReference>
<keyword evidence="4" id="KW-1185">Reference proteome</keyword>
<feature type="region of interest" description="Disordered" evidence="1">
    <location>
        <begin position="99"/>
        <end position="164"/>
    </location>
</feature>
<gene>
    <name evidence="3" type="ORF">HGRIS_009917</name>
</gene>
<dbReference type="Pfam" id="PF00638">
    <property type="entry name" value="Ran_BP1"/>
    <property type="match status" value="1"/>
</dbReference>